<feature type="transmembrane region" description="Helical" evidence="1">
    <location>
        <begin position="58"/>
        <end position="78"/>
    </location>
</feature>
<keyword evidence="1" id="KW-0812">Transmembrane</keyword>
<name>A0A1G7NTX8_9PSEU</name>
<proteinExistence type="predicted"/>
<feature type="transmembrane region" description="Helical" evidence="1">
    <location>
        <begin position="137"/>
        <end position="157"/>
    </location>
</feature>
<keyword evidence="1" id="KW-0472">Membrane</keyword>
<protein>
    <recommendedName>
        <fullName evidence="4">DUF2269 domain-containing protein</fullName>
    </recommendedName>
</protein>
<keyword evidence="3" id="KW-1185">Reference proteome</keyword>
<organism evidence="2 3">
    <name type="scientific">Lentzea fradiae</name>
    <dbReference type="NCBI Taxonomy" id="200378"/>
    <lineage>
        <taxon>Bacteria</taxon>
        <taxon>Bacillati</taxon>
        <taxon>Actinomycetota</taxon>
        <taxon>Actinomycetes</taxon>
        <taxon>Pseudonocardiales</taxon>
        <taxon>Pseudonocardiaceae</taxon>
        <taxon>Lentzea</taxon>
    </lineage>
</organism>
<dbReference type="STRING" id="200378.SAMN05216553_103219"/>
<feature type="transmembrane region" description="Helical" evidence="1">
    <location>
        <begin position="90"/>
        <end position="110"/>
    </location>
</feature>
<dbReference type="EMBL" id="FNCC01000003">
    <property type="protein sequence ID" value="SDF77492.1"/>
    <property type="molecule type" value="Genomic_DNA"/>
</dbReference>
<accession>A0A1G7NTX8</accession>
<evidence type="ECO:0008006" key="4">
    <source>
        <dbReference type="Google" id="ProtNLM"/>
    </source>
</evidence>
<dbReference type="RefSeq" id="WP_090047246.1">
    <property type="nucleotide sequence ID" value="NZ_FNCC01000003.1"/>
</dbReference>
<evidence type="ECO:0000256" key="1">
    <source>
        <dbReference type="SAM" id="Phobius"/>
    </source>
</evidence>
<evidence type="ECO:0000313" key="3">
    <source>
        <dbReference type="Proteomes" id="UP000199623"/>
    </source>
</evidence>
<reference evidence="3" key="1">
    <citation type="submission" date="2016-10" db="EMBL/GenBank/DDBJ databases">
        <authorList>
            <person name="Varghese N."/>
            <person name="Submissions S."/>
        </authorList>
    </citation>
    <scope>NUCLEOTIDE SEQUENCE [LARGE SCALE GENOMIC DNA]</scope>
    <source>
        <strain evidence="3">CGMCC 4.3506</strain>
    </source>
</reference>
<sequence length="181" mass="18764">MTTTRKLGGRARKTVLLVHILSAAAWFGIDLALGILVVVALSTEDAGTAGVAIQAVDLFAITPMLGAAVVCMVSGAVLGVTSKYGLVKHWWVATKLVLNVGMALAIVFALRPAVAEAARIGERLAAGDPTAVLPPNLLGPVIAAPTLLLLAFFLSVFKPWGRVRRPAQPGEGRRRALVGAA</sequence>
<dbReference type="AlphaFoldDB" id="A0A1G7NTX8"/>
<dbReference type="Proteomes" id="UP000199623">
    <property type="component" value="Unassembled WGS sequence"/>
</dbReference>
<feature type="transmembrane region" description="Helical" evidence="1">
    <location>
        <begin position="15"/>
        <end position="38"/>
    </location>
</feature>
<gene>
    <name evidence="2" type="ORF">SAMN05216553_103219</name>
</gene>
<keyword evidence="1" id="KW-1133">Transmembrane helix</keyword>
<dbReference type="OrthoDB" id="8082651at2"/>
<evidence type="ECO:0000313" key="2">
    <source>
        <dbReference type="EMBL" id="SDF77492.1"/>
    </source>
</evidence>